<reference evidence="1" key="1">
    <citation type="submission" date="2014-09" db="EMBL/GenBank/DDBJ databases">
        <authorList>
            <person name="Magalhaes I.L.F."/>
            <person name="Oliveira U."/>
            <person name="Santos F.R."/>
            <person name="Vidigal T.H.D.A."/>
            <person name="Brescovit A.D."/>
            <person name="Santos A.J."/>
        </authorList>
    </citation>
    <scope>NUCLEOTIDE SEQUENCE</scope>
    <source>
        <tissue evidence="1">Shoot tissue taken approximately 20 cm above the soil surface</tissue>
    </source>
</reference>
<evidence type="ECO:0000313" key="1">
    <source>
        <dbReference type="EMBL" id="JAD50533.1"/>
    </source>
</evidence>
<dbReference type="AlphaFoldDB" id="A0A0A9AL00"/>
<name>A0A0A9AL00_ARUDO</name>
<proteinExistence type="predicted"/>
<organism evidence="1">
    <name type="scientific">Arundo donax</name>
    <name type="common">Giant reed</name>
    <name type="synonym">Donax arundinaceus</name>
    <dbReference type="NCBI Taxonomy" id="35708"/>
    <lineage>
        <taxon>Eukaryota</taxon>
        <taxon>Viridiplantae</taxon>
        <taxon>Streptophyta</taxon>
        <taxon>Embryophyta</taxon>
        <taxon>Tracheophyta</taxon>
        <taxon>Spermatophyta</taxon>
        <taxon>Magnoliopsida</taxon>
        <taxon>Liliopsida</taxon>
        <taxon>Poales</taxon>
        <taxon>Poaceae</taxon>
        <taxon>PACMAD clade</taxon>
        <taxon>Arundinoideae</taxon>
        <taxon>Arundineae</taxon>
        <taxon>Arundo</taxon>
    </lineage>
</organism>
<sequence>MKWYSYTALYEPEPLHVCFRTRFFCMLSFVAD</sequence>
<protein>
    <submittedName>
        <fullName evidence="1">Uncharacterized protein</fullName>
    </submittedName>
</protein>
<reference evidence="1" key="2">
    <citation type="journal article" date="2015" name="Data Brief">
        <title>Shoot transcriptome of the giant reed, Arundo donax.</title>
        <authorList>
            <person name="Barrero R.A."/>
            <person name="Guerrero F.D."/>
            <person name="Moolhuijzen P."/>
            <person name="Goolsby J.A."/>
            <person name="Tidwell J."/>
            <person name="Bellgard S.E."/>
            <person name="Bellgard M.I."/>
        </authorList>
    </citation>
    <scope>NUCLEOTIDE SEQUENCE</scope>
    <source>
        <tissue evidence="1">Shoot tissue taken approximately 20 cm above the soil surface</tissue>
    </source>
</reference>
<dbReference type="EMBL" id="GBRH01247362">
    <property type="protein sequence ID" value="JAD50533.1"/>
    <property type="molecule type" value="Transcribed_RNA"/>
</dbReference>
<accession>A0A0A9AL00</accession>